<evidence type="ECO:0000313" key="14">
    <source>
        <dbReference type="EMBL" id="SIQ90596.1"/>
    </source>
</evidence>
<feature type="binding site" evidence="9">
    <location>
        <position position="210"/>
    </location>
    <ligand>
        <name>substrate</name>
    </ligand>
</feature>
<keyword evidence="15" id="KW-1185">Reference proteome</keyword>
<dbReference type="PANTHER" id="PTHR11556:SF35">
    <property type="entry name" value="SEDOHEPTULOSE-1,7-BISPHOSPHATASE, CHLOROPLASTIC"/>
    <property type="match status" value="1"/>
</dbReference>
<name>A0A0B3BZC2_9PSED</name>
<proteinExistence type="inferred from homology"/>
<feature type="binding site" evidence="9">
    <location>
        <begin position="115"/>
        <end position="118"/>
    </location>
    <ligand>
        <name>substrate</name>
    </ligand>
</feature>
<dbReference type="GO" id="GO:0030388">
    <property type="term" value="P:fructose 1,6-bisphosphate metabolic process"/>
    <property type="evidence" value="ECO:0007669"/>
    <property type="project" value="TreeGrafter"/>
</dbReference>
<gene>
    <name evidence="9" type="primary">fbp</name>
    <name evidence="13" type="ORF">PT85_10810</name>
    <name evidence="14" type="ORF">SAMN05421672_111118</name>
</gene>
<dbReference type="GO" id="GO:0006000">
    <property type="term" value="P:fructose metabolic process"/>
    <property type="evidence" value="ECO:0007669"/>
    <property type="project" value="TreeGrafter"/>
</dbReference>
<dbReference type="PRINTS" id="PR00115">
    <property type="entry name" value="F16BPHPHTASE"/>
</dbReference>
<dbReference type="InterPro" id="IPR000146">
    <property type="entry name" value="FBPase_class-1"/>
</dbReference>
<accession>A0A0B2D9A3</accession>
<protein>
    <recommendedName>
        <fullName evidence="9">Fructose-1,6-bisphosphatase class 1</fullName>
        <shortName evidence="9">FBPase class 1</shortName>
        <ecNumber evidence="9">3.1.3.11</ecNumber>
    </recommendedName>
    <alternativeName>
        <fullName evidence="9">D-fructose-1,6-bisphosphate 1-phosphohydrolase class 1</fullName>
    </alternativeName>
</protein>
<dbReference type="AlphaFoldDB" id="A0A0B3BZC2"/>
<evidence type="ECO:0000256" key="6">
    <source>
        <dbReference type="ARBA" id="ARBA00022842"/>
    </source>
</evidence>
<dbReference type="InterPro" id="IPR028343">
    <property type="entry name" value="FBPtase"/>
</dbReference>
<evidence type="ECO:0000256" key="1">
    <source>
        <dbReference type="ARBA" id="ARBA00001273"/>
    </source>
</evidence>
<evidence type="ECO:0000256" key="10">
    <source>
        <dbReference type="RuleBase" id="RU000508"/>
    </source>
</evidence>
<dbReference type="Proteomes" id="UP000030980">
    <property type="component" value="Unassembled WGS sequence"/>
</dbReference>
<dbReference type="Gene3D" id="3.40.190.80">
    <property type="match status" value="1"/>
</dbReference>
<reference evidence="14 16" key="2">
    <citation type="submission" date="2017-01" db="EMBL/GenBank/DDBJ databases">
        <authorList>
            <person name="Mah S.A."/>
            <person name="Swanson W.J."/>
            <person name="Moy G.W."/>
            <person name="Vacquier V.D."/>
        </authorList>
    </citation>
    <scope>NUCLEOTIDE SEQUENCE [LARGE SCALE GENOMIC DNA]</scope>
    <source>
        <strain evidence="14 16">ATCC 29606</strain>
    </source>
</reference>
<evidence type="ECO:0000256" key="2">
    <source>
        <dbReference type="ARBA" id="ARBA00010941"/>
    </source>
</evidence>
<evidence type="ECO:0000256" key="8">
    <source>
        <dbReference type="ARBA" id="ARBA00024331"/>
    </source>
</evidence>
<dbReference type="InterPro" id="IPR044015">
    <property type="entry name" value="FBPase_C_dom"/>
</dbReference>
<accession>A0A0B3BZC2</accession>
<dbReference type="GO" id="GO:0042132">
    <property type="term" value="F:fructose 1,6-bisphosphate 1-phosphatase activity"/>
    <property type="evidence" value="ECO:0007669"/>
    <property type="project" value="UniProtKB-UniRule"/>
</dbReference>
<dbReference type="OrthoDB" id="9806756at2"/>
<dbReference type="GO" id="GO:0000287">
    <property type="term" value="F:magnesium ion binding"/>
    <property type="evidence" value="ECO:0007669"/>
    <property type="project" value="UniProtKB-UniRule"/>
</dbReference>
<dbReference type="PIRSF" id="PIRSF000904">
    <property type="entry name" value="FBPtase_SBPase"/>
    <property type="match status" value="1"/>
</dbReference>
<dbReference type="CDD" id="cd00354">
    <property type="entry name" value="FBPase"/>
    <property type="match status" value="1"/>
</dbReference>
<evidence type="ECO:0000313" key="13">
    <source>
        <dbReference type="EMBL" id="KHO64672.1"/>
    </source>
</evidence>
<comment type="similarity">
    <text evidence="2 9 10">Belongs to the FBPase class 1 family.</text>
</comment>
<dbReference type="SUPFAM" id="SSF56655">
    <property type="entry name" value="Carbohydrate phosphatase"/>
    <property type="match status" value="1"/>
</dbReference>
<dbReference type="EMBL" id="FTMC01000011">
    <property type="protein sequence ID" value="SIQ90596.1"/>
    <property type="molecule type" value="Genomic_DNA"/>
</dbReference>
<comment type="subcellular location">
    <subcellularLocation>
        <location evidence="9">Cytoplasm</location>
    </subcellularLocation>
</comment>
<dbReference type="RefSeq" id="WP_027590004.1">
    <property type="nucleotide sequence ID" value="NZ_FMUP01000002.1"/>
</dbReference>
<feature type="domain" description="Fructose-1-6-bisphosphatase class 1 C-terminal" evidence="12">
    <location>
        <begin position="200"/>
        <end position="333"/>
    </location>
</feature>
<feature type="binding site" evidence="9">
    <location>
        <position position="282"/>
    </location>
    <ligand>
        <name>Mg(2+)</name>
        <dbReference type="ChEBI" id="CHEBI:18420"/>
        <label>2</label>
    </ligand>
</feature>
<dbReference type="FunFam" id="3.40.190.80:FF:000011">
    <property type="entry name" value="Fructose-1,6-bisphosphatase class 1"/>
    <property type="match status" value="1"/>
</dbReference>
<feature type="binding site" evidence="9">
    <location>
        <position position="112"/>
    </location>
    <ligand>
        <name>Mg(2+)</name>
        <dbReference type="ChEBI" id="CHEBI:18420"/>
        <label>2</label>
    </ligand>
</feature>
<dbReference type="PATRIC" id="fig|706570.3.peg.6"/>
<dbReference type="STRING" id="706570.PT85_10810"/>
<feature type="binding site" evidence="9">
    <location>
        <position position="276"/>
    </location>
    <ligand>
        <name>substrate</name>
    </ligand>
</feature>
<dbReference type="NCBIfam" id="NF006779">
    <property type="entry name" value="PRK09293.1-3"/>
    <property type="match status" value="1"/>
</dbReference>
<sequence length="336" mass="37060">MSSITLSRYLIEQTRNFNTPADLRFLIEVVARACRQISHEVSLGALGGVLGSMGTENVQGEVQKKLDVLSNDILLEANEWGGHLAGMASEEMEQAYQIPGKYPKGAYLLVFDPLDGSSNIDVNVSVGTIFSVLRCPNGHNGKGDLSEEAFLQKGTEQVCAGYAIYGPQTMLVLTLGNGVKGFTLDPHMGNWVLTHDNIRVPEQTAEFAINMSNQRHWEAPVKRYVSELLAGKEGPLGKNYNMRWIASMVADVHRILTRGGIFMYPRDAREPEKPGKLRLMYEANPMSMIIEQAGGAATNGTQRILDIQPDSLHQRVAVFLGSKEEVERITAYHNQA</sequence>
<dbReference type="HAMAP" id="MF_01855">
    <property type="entry name" value="FBPase_class1"/>
    <property type="match status" value="1"/>
</dbReference>
<keyword evidence="6 9" id="KW-0460">Magnesium</keyword>
<evidence type="ECO:0000256" key="3">
    <source>
        <dbReference type="ARBA" id="ARBA00022490"/>
    </source>
</evidence>
<dbReference type="FunFam" id="3.30.540.10:FF:000006">
    <property type="entry name" value="Fructose-1,6-bisphosphatase class 1"/>
    <property type="match status" value="1"/>
</dbReference>
<feature type="domain" description="Fructose-1-6-bisphosphatase class I N-terminal" evidence="11">
    <location>
        <begin position="4"/>
        <end position="195"/>
    </location>
</feature>
<comment type="pathway">
    <text evidence="8">Carbohydrate biosynthesis.</text>
</comment>
<dbReference type="InterPro" id="IPR033391">
    <property type="entry name" value="FBPase_N"/>
</dbReference>
<evidence type="ECO:0000313" key="16">
    <source>
        <dbReference type="Proteomes" id="UP000186079"/>
    </source>
</evidence>
<keyword evidence="3 9" id="KW-0963">Cytoplasm</keyword>
<feature type="binding site" evidence="9">
    <location>
        <position position="90"/>
    </location>
    <ligand>
        <name>Mg(2+)</name>
        <dbReference type="ChEBI" id="CHEBI:18420"/>
        <label>1</label>
    </ligand>
</feature>
<dbReference type="Proteomes" id="UP000186079">
    <property type="component" value="Unassembled WGS sequence"/>
</dbReference>
<evidence type="ECO:0000256" key="7">
    <source>
        <dbReference type="ARBA" id="ARBA00023277"/>
    </source>
</evidence>
<dbReference type="GO" id="GO:0006002">
    <property type="term" value="P:fructose 6-phosphate metabolic process"/>
    <property type="evidence" value="ECO:0007669"/>
    <property type="project" value="TreeGrafter"/>
</dbReference>
<reference evidence="13 15" key="1">
    <citation type="submission" date="2014-11" db="EMBL/GenBank/DDBJ databases">
        <title>Genome sequence of Pseudomonas tuomuerensis JCM 14085.</title>
        <authorList>
            <person name="Shin S.-K."/>
            <person name="Yi H."/>
        </authorList>
    </citation>
    <scope>NUCLEOTIDE SEQUENCE [LARGE SCALE GENOMIC DNA]</scope>
    <source>
        <strain evidence="13 15">JCM 14085</strain>
    </source>
</reference>
<feature type="binding site" evidence="9">
    <location>
        <position position="114"/>
    </location>
    <ligand>
        <name>Mg(2+)</name>
        <dbReference type="ChEBI" id="CHEBI:18420"/>
        <label>1</label>
    </ligand>
</feature>
<evidence type="ECO:0000256" key="5">
    <source>
        <dbReference type="ARBA" id="ARBA00022801"/>
    </source>
</evidence>
<dbReference type="NCBIfam" id="NF006778">
    <property type="entry name" value="PRK09293.1-1"/>
    <property type="match status" value="1"/>
</dbReference>
<dbReference type="NCBIfam" id="NF006780">
    <property type="entry name" value="PRK09293.1-4"/>
    <property type="match status" value="1"/>
</dbReference>
<feature type="binding site" evidence="9">
    <location>
        <position position="112"/>
    </location>
    <ligand>
        <name>Mg(2+)</name>
        <dbReference type="ChEBI" id="CHEBI:18420"/>
        <label>1</label>
    </ligand>
</feature>
<dbReference type="Pfam" id="PF18913">
    <property type="entry name" value="FBPase_C"/>
    <property type="match status" value="1"/>
</dbReference>
<dbReference type="GO" id="GO:0005829">
    <property type="term" value="C:cytosol"/>
    <property type="evidence" value="ECO:0007669"/>
    <property type="project" value="TreeGrafter"/>
</dbReference>
<feature type="binding site" evidence="9">
    <location>
        <position position="115"/>
    </location>
    <ligand>
        <name>Mg(2+)</name>
        <dbReference type="ChEBI" id="CHEBI:18420"/>
        <label>2</label>
    </ligand>
</feature>
<dbReference type="EMBL" id="JTAK01000004">
    <property type="protein sequence ID" value="KHO64672.1"/>
    <property type="molecule type" value="Genomic_DNA"/>
</dbReference>
<comment type="cofactor">
    <cofactor evidence="9">
        <name>Mg(2+)</name>
        <dbReference type="ChEBI" id="CHEBI:18420"/>
    </cofactor>
    <text evidence="9">Binds 2 magnesium ions per subunit.</text>
</comment>
<keyword evidence="5 9" id="KW-0378">Hydrolase</keyword>
<dbReference type="Gene3D" id="3.30.540.10">
    <property type="entry name" value="Fructose-1,6-Bisphosphatase, subunit A, domain 1"/>
    <property type="match status" value="1"/>
</dbReference>
<comment type="catalytic activity">
    <reaction evidence="1 9">
        <text>beta-D-fructose 1,6-bisphosphate + H2O = beta-D-fructose 6-phosphate + phosphate</text>
        <dbReference type="Rhea" id="RHEA:11064"/>
        <dbReference type="ChEBI" id="CHEBI:15377"/>
        <dbReference type="ChEBI" id="CHEBI:32966"/>
        <dbReference type="ChEBI" id="CHEBI:43474"/>
        <dbReference type="ChEBI" id="CHEBI:57634"/>
        <dbReference type="EC" id="3.1.3.11"/>
    </reaction>
</comment>
<evidence type="ECO:0000259" key="12">
    <source>
        <dbReference type="Pfam" id="PF18913"/>
    </source>
</evidence>
<dbReference type="EC" id="3.1.3.11" evidence="9"/>
<dbReference type="GO" id="GO:0006094">
    <property type="term" value="P:gluconeogenesis"/>
    <property type="evidence" value="ECO:0007669"/>
    <property type="project" value="UniProtKB-UniRule"/>
</dbReference>
<evidence type="ECO:0000259" key="11">
    <source>
        <dbReference type="Pfam" id="PF00316"/>
    </source>
</evidence>
<evidence type="ECO:0000313" key="15">
    <source>
        <dbReference type="Proteomes" id="UP000030980"/>
    </source>
</evidence>
<keyword evidence="7 9" id="KW-0119">Carbohydrate metabolism</keyword>
<dbReference type="PANTHER" id="PTHR11556">
    <property type="entry name" value="FRUCTOSE-1,6-BISPHOSPHATASE-RELATED"/>
    <property type="match status" value="1"/>
</dbReference>
<comment type="caution">
    <text evidence="9">Lacks conserved residue(s) required for the propagation of feature annotation.</text>
</comment>
<dbReference type="Pfam" id="PF00316">
    <property type="entry name" value="FBPase"/>
    <property type="match status" value="1"/>
</dbReference>
<dbReference type="GO" id="GO:0005986">
    <property type="term" value="P:sucrose biosynthetic process"/>
    <property type="evidence" value="ECO:0007669"/>
    <property type="project" value="TreeGrafter"/>
</dbReference>
<comment type="subunit">
    <text evidence="9">Homotetramer.</text>
</comment>
<dbReference type="PIRSF" id="PIRSF500210">
    <property type="entry name" value="FBPtase"/>
    <property type="match status" value="1"/>
</dbReference>
<evidence type="ECO:0000256" key="4">
    <source>
        <dbReference type="ARBA" id="ARBA00022723"/>
    </source>
</evidence>
<organism evidence="13 15">
    <name type="scientific">Pseudomonas flexibilis</name>
    <dbReference type="NCBI Taxonomy" id="706570"/>
    <lineage>
        <taxon>Bacteria</taxon>
        <taxon>Pseudomonadati</taxon>
        <taxon>Pseudomonadota</taxon>
        <taxon>Gammaproteobacteria</taxon>
        <taxon>Pseudomonadales</taxon>
        <taxon>Pseudomonadaceae</taxon>
        <taxon>Pseudomonas</taxon>
    </lineage>
</organism>
<evidence type="ECO:0000256" key="9">
    <source>
        <dbReference type="HAMAP-Rule" id="MF_01855"/>
    </source>
</evidence>
<keyword evidence="4 9" id="KW-0479">Metal-binding</keyword>